<evidence type="ECO:0000313" key="1">
    <source>
        <dbReference type="EMBL" id="CAK0765660.1"/>
    </source>
</evidence>
<dbReference type="EMBL" id="CAUYUE010000004">
    <property type="protein sequence ID" value="CAK0765660.1"/>
    <property type="molecule type" value="Genomic_DNA"/>
</dbReference>
<accession>A0AAV1I175</accession>
<evidence type="ECO:0000313" key="2">
    <source>
        <dbReference type="Proteomes" id="UP001314263"/>
    </source>
</evidence>
<sequence>MDTVPSVTVRNRLDAHDVLCWKMTMRRLDDVSFELSMDGLTYRYPIEFALEILSVLCDEQIHGARQHEFLIVQNNLGIGPRECKGKMLYKTLFPVLRLFRLVERVSGPPVVVEDYQTC</sequence>
<organism evidence="1 2">
    <name type="scientific">Coccomyxa viridis</name>
    <dbReference type="NCBI Taxonomy" id="1274662"/>
    <lineage>
        <taxon>Eukaryota</taxon>
        <taxon>Viridiplantae</taxon>
        <taxon>Chlorophyta</taxon>
        <taxon>core chlorophytes</taxon>
        <taxon>Trebouxiophyceae</taxon>
        <taxon>Trebouxiophyceae incertae sedis</taxon>
        <taxon>Coccomyxaceae</taxon>
        <taxon>Coccomyxa</taxon>
    </lineage>
</organism>
<keyword evidence="2" id="KW-1185">Reference proteome</keyword>
<proteinExistence type="predicted"/>
<name>A0AAV1I175_9CHLO</name>
<comment type="caution">
    <text evidence="1">The sequence shown here is derived from an EMBL/GenBank/DDBJ whole genome shotgun (WGS) entry which is preliminary data.</text>
</comment>
<gene>
    <name evidence="1" type="ORF">CVIRNUC_003280</name>
</gene>
<dbReference type="AlphaFoldDB" id="A0AAV1I175"/>
<protein>
    <submittedName>
        <fullName evidence="1">Uncharacterized protein</fullName>
    </submittedName>
</protein>
<dbReference type="Proteomes" id="UP001314263">
    <property type="component" value="Unassembled WGS sequence"/>
</dbReference>
<reference evidence="1 2" key="1">
    <citation type="submission" date="2023-10" db="EMBL/GenBank/DDBJ databases">
        <authorList>
            <person name="Maclean D."/>
            <person name="Macfadyen A."/>
        </authorList>
    </citation>
    <scope>NUCLEOTIDE SEQUENCE [LARGE SCALE GENOMIC DNA]</scope>
</reference>